<dbReference type="AlphaFoldDB" id="A0A4Y1ZEY1"/>
<sequence length="44" mass="5164">MYFIKEQETTFNGRSRADSTDREHLLEKPVKKRPVLNLQPCVMG</sequence>
<evidence type="ECO:0000313" key="1">
    <source>
        <dbReference type="EMBL" id="GAY77726.1"/>
    </source>
</evidence>
<dbReference type="EMBL" id="BEXB01000031">
    <property type="protein sequence ID" value="GAY77726.1"/>
    <property type="molecule type" value="Genomic_DNA"/>
</dbReference>
<protein>
    <submittedName>
        <fullName evidence="1">Uncharacterized protein</fullName>
    </submittedName>
</protein>
<reference evidence="1 2" key="1">
    <citation type="submission" date="2017-11" db="EMBL/GenBank/DDBJ databases">
        <title>Draft Genome Sequence of Sporolactobacillus inulinus NBRC 111894 Isolated from Koso, a Japanese Sugar-Vegetable Fermented Beverage.</title>
        <authorList>
            <person name="Chiou T.Y."/>
            <person name="Oshima K."/>
            <person name="Suda W."/>
            <person name="Hattori M."/>
            <person name="Takahashi T."/>
        </authorList>
    </citation>
    <scope>NUCLEOTIDE SEQUENCE [LARGE SCALE GENOMIC DNA]</scope>
    <source>
        <strain evidence="1 2">NBRC111894</strain>
    </source>
</reference>
<evidence type="ECO:0000313" key="2">
    <source>
        <dbReference type="Proteomes" id="UP000319716"/>
    </source>
</evidence>
<organism evidence="1 2">
    <name type="scientific">Sporolactobacillus inulinus</name>
    <dbReference type="NCBI Taxonomy" id="2078"/>
    <lineage>
        <taxon>Bacteria</taxon>
        <taxon>Bacillati</taxon>
        <taxon>Bacillota</taxon>
        <taxon>Bacilli</taxon>
        <taxon>Bacillales</taxon>
        <taxon>Sporolactobacillaceae</taxon>
        <taxon>Sporolactobacillus</taxon>
    </lineage>
</organism>
<gene>
    <name evidence="1" type="ORF">NBRC111894_3280</name>
</gene>
<accession>A0A4Y1ZEY1</accession>
<dbReference type="Proteomes" id="UP000319716">
    <property type="component" value="Unassembled WGS sequence"/>
</dbReference>
<comment type="caution">
    <text evidence="1">The sequence shown here is derived from an EMBL/GenBank/DDBJ whole genome shotgun (WGS) entry which is preliminary data.</text>
</comment>
<proteinExistence type="predicted"/>
<name>A0A4Y1ZEY1_9BACL</name>